<keyword evidence="2" id="KW-0444">Lipid biosynthesis</keyword>
<keyword evidence="8" id="KW-0460">Magnesium</keyword>
<keyword evidence="4" id="KW-0479">Metal-binding</keyword>
<evidence type="ECO:0000256" key="5">
    <source>
        <dbReference type="ARBA" id="ARBA00022741"/>
    </source>
</evidence>
<evidence type="ECO:0000256" key="3">
    <source>
        <dbReference type="ARBA" id="ARBA00022679"/>
    </source>
</evidence>
<dbReference type="InterPro" id="IPR045540">
    <property type="entry name" value="YegS/DAGK_C"/>
</dbReference>
<organism evidence="13">
    <name type="scientific">uncultured organism</name>
    <dbReference type="NCBI Taxonomy" id="155900"/>
    <lineage>
        <taxon>unclassified sequences</taxon>
        <taxon>environmental samples</taxon>
    </lineage>
</organism>
<dbReference type="PROSITE" id="PS50146">
    <property type="entry name" value="DAGK"/>
    <property type="match status" value="1"/>
</dbReference>
<proteinExistence type="predicted"/>
<dbReference type="AlphaFoldDB" id="W0NTS2"/>
<keyword evidence="11" id="KW-1208">Phospholipid metabolism</keyword>
<dbReference type="GO" id="GO:0005886">
    <property type="term" value="C:plasma membrane"/>
    <property type="evidence" value="ECO:0007669"/>
    <property type="project" value="TreeGrafter"/>
</dbReference>
<dbReference type="Gene3D" id="2.60.200.40">
    <property type="match status" value="1"/>
</dbReference>
<keyword evidence="5" id="KW-0547">Nucleotide-binding</keyword>
<sequence>MLFSEEPEHLRELAAKAAADGATMLVAVGGDGTVNEVAQGIVGSEVELAVVPRGTGLDFIRTFGIPRKLDDAIGVALHGRTRAIDAGRVEYRAWSGEQAEAWFFNVAGAGISGAVAKRTNESSKALGGKASYLWSTLAVFSRWENAEMTVSVDDERRRGRMLEVVVANGRFLAGGMKMCPEASPDDGLFDVLLIGDVTKGDLVRTMPKIYRGTHLPHPKAELLRGRTVTIEPAEPMPVQLDGEQPGTTPARFELVPQALRLRVP</sequence>
<evidence type="ECO:0000256" key="11">
    <source>
        <dbReference type="ARBA" id="ARBA00023264"/>
    </source>
</evidence>
<dbReference type="GO" id="GO:0005524">
    <property type="term" value="F:ATP binding"/>
    <property type="evidence" value="ECO:0007669"/>
    <property type="project" value="UniProtKB-KW"/>
</dbReference>
<gene>
    <name evidence="13" type="primary">dagK</name>
    <name evidence="13" type="ORF">META_00007</name>
</gene>
<dbReference type="EMBL" id="KF715620">
    <property type="protein sequence ID" value="AHG52933.1"/>
    <property type="molecule type" value="Genomic_DNA"/>
</dbReference>
<reference evidence="13" key="1">
    <citation type="submission" date="2013-09" db="EMBL/GenBank/DDBJ databases">
        <title>Novel inorganic pyrophosphatase from soil metagenomic and family and subfamily prediction.</title>
        <authorList>
            <person name="Rodrigues G.R."/>
            <person name="Val-Moraes S.P."/>
            <person name="Varani A.M."/>
            <person name="Lemos E.G.M."/>
            <person name="Pizauro J.M."/>
        </authorList>
    </citation>
    <scope>NUCLEOTIDE SEQUENCE</scope>
</reference>
<keyword evidence="7" id="KW-0067">ATP-binding</keyword>
<evidence type="ECO:0000256" key="1">
    <source>
        <dbReference type="ARBA" id="ARBA00001946"/>
    </source>
</evidence>
<evidence type="ECO:0000256" key="8">
    <source>
        <dbReference type="ARBA" id="ARBA00022842"/>
    </source>
</evidence>
<dbReference type="PANTHER" id="PTHR12358">
    <property type="entry name" value="SPHINGOSINE KINASE"/>
    <property type="match status" value="1"/>
</dbReference>
<evidence type="ECO:0000256" key="7">
    <source>
        <dbReference type="ARBA" id="ARBA00022840"/>
    </source>
</evidence>
<evidence type="ECO:0000256" key="10">
    <source>
        <dbReference type="ARBA" id="ARBA00023209"/>
    </source>
</evidence>
<dbReference type="GO" id="GO:0046872">
    <property type="term" value="F:metal ion binding"/>
    <property type="evidence" value="ECO:0007669"/>
    <property type="project" value="UniProtKB-KW"/>
</dbReference>
<dbReference type="PANTHER" id="PTHR12358:SF106">
    <property type="entry name" value="LIPID KINASE YEGS"/>
    <property type="match status" value="1"/>
</dbReference>
<accession>W0NTS2</accession>
<evidence type="ECO:0000256" key="9">
    <source>
        <dbReference type="ARBA" id="ARBA00023098"/>
    </source>
</evidence>
<dbReference type="InterPro" id="IPR001206">
    <property type="entry name" value="Diacylglycerol_kinase_cat_dom"/>
</dbReference>
<keyword evidence="9" id="KW-0443">Lipid metabolism</keyword>
<evidence type="ECO:0000256" key="4">
    <source>
        <dbReference type="ARBA" id="ARBA00022723"/>
    </source>
</evidence>
<dbReference type="SUPFAM" id="SSF111331">
    <property type="entry name" value="NAD kinase/diacylglycerol kinase-like"/>
    <property type="match status" value="1"/>
</dbReference>
<dbReference type="Gene3D" id="3.40.50.10330">
    <property type="entry name" value="Probable inorganic polyphosphate/atp-NAD kinase, domain 1"/>
    <property type="match status" value="1"/>
</dbReference>
<dbReference type="InterPro" id="IPR017438">
    <property type="entry name" value="ATP-NAD_kinase_N"/>
</dbReference>
<dbReference type="InterPro" id="IPR005218">
    <property type="entry name" value="Diacylglycerol/lipid_kinase"/>
</dbReference>
<evidence type="ECO:0000259" key="12">
    <source>
        <dbReference type="PROSITE" id="PS50146"/>
    </source>
</evidence>
<dbReference type="EC" id="2.7.1.107" evidence="13"/>
<evidence type="ECO:0000256" key="2">
    <source>
        <dbReference type="ARBA" id="ARBA00022516"/>
    </source>
</evidence>
<name>W0NTS2_9ZZZZ</name>
<comment type="cofactor">
    <cofactor evidence="1">
        <name>Mg(2+)</name>
        <dbReference type="ChEBI" id="CHEBI:18420"/>
    </cofactor>
</comment>
<evidence type="ECO:0000313" key="13">
    <source>
        <dbReference type="EMBL" id="AHG52933.1"/>
    </source>
</evidence>
<dbReference type="InterPro" id="IPR050187">
    <property type="entry name" value="Lipid_Phosphate_FormReg"/>
</dbReference>
<keyword evidence="3 13" id="KW-0808">Transferase</keyword>
<protein>
    <submittedName>
        <fullName evidence="13">Diacylglycerol kinase</fullName>
        <ecNumber evidence="13">2.7.1.107</ecNumber>
    </submittedName>
</protein>
<evidence type="ECO:0000256" key="6">
    <source>
        <dbReference type="ARBA" id="ARBA00022777"/>
    </source>
</evidence>
<dbReference type="Pfam" id="PF00781">
    <property type="entry name" value="DAGK_cat"/>
    <property type="match status" value="1"/>
</dbReference>
<feature type="domain" description="DAGKc" evidence="12">
    <location>
        <begin position="1"/>
        <end position="93"/>
    </location>
</feature>
<dbReference type="Pfam" id="PF19279">
    <property type="entry name" value="YegS_C"/>
    <property type="match status" value="1"/>
</dbReference>
<keyword evidence="10" id="KW-0594">Phospholipid biosynthesis</keyword>
<keyword evidence="6 13" id="KW-0418">Kinase</keyword>
<dbReference type="GO" id="GO:0004143">
    <property type="term" value="F:ATP-dependent diacylglycerol kinase activity"/>
    <property type="evidence" value="ECO:0007669"/>
    <property type="project" value="UniProtKB-EC"/>
</dbReference>
<dbReference type="NCBIfam" id="TIGR00147">
    <property type="entry name" value="YegS/Rv2252/BmrU family lipid kinase"/>
    <property type="match status" value="1"/>
</dbReference>
<dbReference type="GO" id="GO:0008654">
    <property type="term" value="P:phospholipid biosynthetic process"/>
    <property type="evidence" value="ECO:0007669"/>
    <property type="project" value="UniProtKB-KW"/>
</dbReference>
<dbReference type="InterPro" id="IPR016064">
    <property type="entry name" value="NAD/diacylglycerol_kinase_sf"/>
</dbReference>